<evidence type="ECO:0000313" key="1">
    <source>
        <dbReference type="EMBL" id="ADJ22568.1"/>
    </source>
</evidence>
<dbReference type="InterPro" id="IPR002808">
    <property type="entry name" value="AdoCbi_amidolase"/>
</dbReference>
<evidence type="ECO:0000313" key="2">
    <source>
        <dbReference type="Proteomes" id="UP000002033"/>
    </source>
</evidence>
<gene>
    <name evidence="1" type="ordered locus">Hden_0750</name>
</gene>
<protein>
    <recommendedName>
        <fullName evidence="3">Adenosylcobinamide amidohydrolase</fullName>
    </recommendedName>
</protein>
<accession>D8JTK6</accession>
<dbReference type="AlphaFoldDB" id="D8JTK6"/>
<dbReference type="EMBL" id="CP002083">
    <property type="protein sequence ID" value="ADJ22568.1"/>
    <property type="molecule type" value="Genomic_DNA"/>
</dbReference>
<dbReference type="PANTHER" id="PTHR35336">
    <property type="entry name" value="ADENOSYLCOBINAMIDE AMIDOHYDROLASE"/>
    <property type="match status" value="1"/>
</dbReference>
<dbReference type="Pfam" id="PF01955">
    <property type="entry name" value="CbiZ"/>
    <property type="match status" value="1"/>
</dbReference>
<dbReference type="PANTHER" id="PTHR35336:SF5">
    <property type="entry name" value="ADENOSYLCOBINAMIDE AMIDOHYDROLASE"/>
    <property type="match status" value="1"/>
</dbReference>
<dbReference type="Proteomes" id="UP000002033">
    <property type="component" value="Chromosome"/>
</dbReference>
<evidence type="ECO:0008006" key="3">
    <source>
        <dbReference type="Google" id="ProtNLM"/>
    </source>
</evidence>
<sequence>MTLEPRLLLASFSTPQNMLSWSINRPGFQTASKVAWIEVRNAELPPGVDPEQLVADRLADRGIPDAVALITSRTVAQHDCVRKTVEEITASCLATVGLSNGERVGHRQSEKPLMGTINTLLHVDQPLSSGAFIELVSIVAMARTTAILDSGVQRNGIAITGTGTDCIVVAAPRAEAEARYAGMHTAIGEAAGAAVYEAIRSGTEIWRRDFESLLQNSAAAE</sequence>
<name>D8JTK6_HYPDA</name>
<reference evidence="2" key="1">
    <citation type="journal article" date="2011" name="J. Bacteriol.">
        <title>Genome sequences of eight morphologically diverse alphaproteobacteria.</title>
        <authorList>
            <consortium name="US DOE Joint Genome Institute"/>
            <person name="Brown P.J."/>
            <person name="Kysela D.T."/>
            <person name="Buechlein A."/>
            <person name="Hemmerich C."/>
            <person name="Brun Y.V."/>
        </authorList>
    </citation>
    <scope>NUCLEOTIDE SEQUENCE [LARGE SCALE GENOMIC DNA]</scope>
    <source>
        <strain evidence="2">ATCC 51888 / DSM 1869 / NCIB 11706 / TK 0415</strain>
    </source>
</reference>
<keyword evidence="2" id="KW-1185">Reference proteome</keyword>
<dbReference type="eggNOG" id="COG1865">
    <property type="taxonomic scope" value="Bacteria"/>
</dbReference>
<dbReference type="InterPro" id="IPR052209">
    <property type="entry name" value="CbiZ"/>
</dbReference>
<dbReference type="HOGENOM" id="CLU_077662_3_0_5"/>
<proteinExistence type="predicted"/>
<organism evidence="1 2">
    <name type="scientific">Hyphomicrobium denitrificans (strain ATCC 51888 / DSM 1869 / NCIMB 11706 / TK 0415)</name>
    <dbReference type="NCBI Taxonomy" id="582899"/>
    <lineage>
        <taxon>Bacteria</taxon>
        <taxon>Pseudomonadati</taxon>
        <taxon>Pseudomonadota</taxon>
        <taxon>Alphaproteobacteria</taxon>
        <taxon>Hyphomicrobiales</taxon>
        <taxon>Hyphomicrobiaceae</taxon>
        <taxon>Hyphomicrobium</taxon>
    </lineage>
</organism>
<dbReference type="KEGG" id="hdn:Hden_0750"/>